<feature type="region of interest" description="Disordered" evidence="1">
    <location>
        <begin position="205"/>
        <end position="227"/>
    </location>
</feature>
<sequence>MSASACIDNVGVLPENFIDCTLPYASSGWLSPRISFSRDLADDRGRNDDGKADLERSGKDFVEFEFRLDDTVKMLTADELFSDGKLIPLQLAPTRPAKRSPADVRSPVPISLWRRVEINGPDLYAFSPKAPRCSSRWKELLGLKKAQSSKPERQNASPTTSKGSNGKSLKLFLHRNPKSSSSDSSLNLPLLRDSDSESASISARVSLSSSSSSGADPEDLPRLSLDSEKINPAPISLCHNPPRYRVANTRSLKIRRPPALPAEGNKTVRVPESATDGPMAVRVGRSTIRPSREPGDRPSPRGSSVDSPRLNASGKVIFQGLERSSSSPSTFNGGFRPRPRGMERSYSTNVMVTPVLNVPVCTLRGSAKSISVFDFGQLFAPQKKEKEGSSAAKNGFAKTKCEKAVPRN</sequence>
<feature type="region of interest" description="Disordered" evidence="1">
    <location>
        <begin position="384"/>
        <end position="408"/>
    </location>
</feature>
<evidence type="ECO:0000256" key="1">
    <source>
        <dbReference type="SAM" id="MobiDB-lite"/>
    </source>
</evidence>
<evidence type="ECO:0000313" key="2">
    <source>
        <dbReference type="EMBL" id="PKU87672.1"/>
    </source>
</evidence>
<reference evidence="2 3" key="1">
    <citation type="journal article" date="2016" name="Sci. Rep.">
        <title>The Dendrobium catenatum Lindl. genome sequence provides insights into polysaccharide synthase, floral development and adaptive evolution.</title>
        <authorList>
            <person name="Zhang G.Q."/>
            <person name="Xu Q."/>
            <person name="Bian C."/>
            <person name="Tsai W.C."/>
            <person name="Yeh C.M."/>
            <person name="Liu K.W."/>
            <person name="Yoshida K."/>
            <person name="Zhang L.S."/>
            <person name="Chang S.B."/>
            <person name="Chen F."/>
            <person name="Shi Y."/>
            <person name="Su Y.Y."/>
            <person name="Zhang Y.Q."/>
            <person name="Chen L.J."/>
            <person name="Yin Y."/>
            <person name="Lin M."/>
            <person name="Huang H."/>
            <person name="Deng H."/>
            <person name="Wang Z.W."/>
            <person name="Zhu S.L."/>
            <person name="Zhao X."/>
            <person name="Deng C."/>
            <person name="Niu S.C."/>
            <person name="Huang J."/>
            <person name="Wang M."/>
            <person name="Liu G.H."/>
            <person name="Yang H.J."/>
            <person name="Xiao X.J."/>
            <person name="Hsiao Y.Y."/>
            <person name="Wu W.L."/>
            <person name="Chen Y.Y."/>
            <person name="Mitsuda N."/>
            <person name="Ohme-Takagi M."/>
            <person name="Luo Y.B."/>
            <person name="Van de Peer Y."/>
            <person name="Liu Z.J."/>
        </authorList>
    </citation>
    <scope>NUCLEOTIDE SEQUENCE [LARGE SCALE GENOMIC DNA]</scope>
    <source>
        <tissue evidence="2">The whole plant</tissue>
    </source>
</reference>
<feature type="compositionally biased region" description="Basic and acidic residues" evidence="1">
    <location>
        <begin position="399"/>
        <end position="408"/>
    </location>
</feature>
<organism evidence="2 3">
    <name type="scientific">Dendrobium catenatum</name>
    <dbReference type="NCBI Taxonomy" id="906689"/>
    <lineage>
        <taxon>Eukaryota</taxon>
        <taxon>Viridiplantae</taxon>
        <taxon>Streptophyta</taxon>
        <taxon>Embryophyta</taxon>
        <taxon>Tracheophyta</taxon>
        <taxon>Spermatophyta</taxon>
        <taxon>Magnoliopsida</taxon>
        <taxon>Liliopsida</taxon>
        <taxon>Asparagales</taxon>
        <taxon>Orchidaceae</taxon>
        <taxon>Epidendroideae</taxon>
        <taxon>Malaxideae</taxon>
        <taxon>Dendrobiinae</taxon>
        <taxon>Dendrobium</taxon>
    </lineage>
</organism>
<accession>A0A2I0XIC6</accession>
<dbReference type="EMBL" id="KZ501864">
    <property type="protein sequence ID" value="PKU87672.1"/>
    <property type="molecule type" value="Genomic_DNA"/>
</dbReference>
<evidence type="ECO:0000313" key="3">
    <source>
        <dbReference type="Proteomes" id="UP000233837"/>
    </source>
</evidence>
<reference evidence="2 3" key="2">
    <citation type="journal article" date="2017" name="Nature">
        <title>The Apostasia genome and the evolution of orchids.</title>
        <authorList>
            <person name="Zhang G.Q."/>
            <person name="Liu K.W."/>
            <person name="Li Z."/>
            <person name="Lohaus R."/>
            <person name="Hsiao Y.Y."/>
            <person name="Niu S.C."/>
            <person name="Wang J.Y."/>
            <person name="Lin Y.C."/>
            <person name="Xu Q."/>
            <person name="Chen L.J."/>
            <person name="Yoshida K."/>
            <person name="Fujiwara S."/>
            <person name="Wang Z.W."/>
            <person name="Zhang Y.Q."/>
            <person name="Mitsuda N."/>
            <person name="Wang M."/>
            <person name="Liu G.H."/>
            <person name="Pecoraro L."/>
            <person name="Huang H.X."/>
            <person name="Xiao X.J."/>
            <person name="Lin M."/>
            <person name="Wu X.Y."/>
            <person name="Wu W.L."/>
            <person name="Chen Y.Y."/>
            <person name="Chang S.B."/>
            <person name="Sakamoto S."/>
            <person name="Ohme-Takagi M."/>
            <person name="Yagi M."/>
            <person name="Zeng S.J."/>
            <person name="Shen C.Y."/>
            <person name="Yeh C.M."/>
            <person name="Luo Y.B."/>
            <person name="Tsai W.C."/>
            <person name="Van de Peer Y."/>
            <person name="Liu Z.J."/>
        </authorList>
    </citation>
    <scope>NUCLEOTIDE SEQUENCE [LARGE SCALE GENOMIC DNA]</scope>
    <source>
        <tissue evidence="2">The whole plant</tissue>
    </source>
</reference>
<feature type="compositionally biased region" description="Low complexity" evidence="1">
    <location>
        <begin position="205"/>
        <end position="215"/>
    </location>
</feature>
<proteinExistence type="predicted"/>
<dbReference type="OrthoDB" id="689767at2759"/>
<feature type="region of interest" description="Disordered" evidence="1">
    <location>
        <begin position="143"/>
        <end position="169"/>
    </location>
</feature>
<keyword evidence="3" id="KW-1185">Reference proteome</keyword>
<dbReference type="Proteomes" id="UP000233837">
    <property type="component" value="Unassembled WGS sequence"/>
</dbReference>
<name>A0A2I0XIC6_9ASPA</name>
<feature type="region of interest" description="Disordered" evidence="1">
    <location>
        <begin position="255"/>
        <end position="311"/>
    </location>
</feature>
<dbReference type="AlphaFoldDB" id="A0A2I0XIC6"/>
<dbReference type="PANTHER" id="PTHR31722">
    <property type="entry name" value="OS06G0675200 PROTEIN"/>
    <property type="match status" value="1"/>
</dbReference>
<gene>
    <name evidence="2" type="ORF">MA16_Dca009844</name>
</gene>
<dbReference type="PANTHER" id="PTHR31722:SF0">
    <property type="entry name" value="OS06G0675200 PROTEIN"/>
    <property type="match status" value="1"/>
</dbReference>
<feature type="compositionally biased region" description="Polar residues" evidence="1">
    <location>
        <begin position="146"/>
        <end position="167"/>
    </location>
</feature>
<protein>
    <submittedName>
        <fullName evidence="2">Uncharacterized protein</fullName>
    </submittedName>
</protein>
<feature type="compositionally biased region" description="Basic and acidic residues" evidence="1">
    <location>
        <begin position="290"/>
        <end position="299"/>
    </location>
</feature>